<accession>A0A139ANG3</accession>
<dbReference type="STRING" id="1344416.A0A139ANG3"/>
<evidence type="ECO:0000313" key="3">
    <source>
        <dbReference type="EMBL" id="KXS18174.1"/>
    </source>
</evidence>
<dbReference type="AlphaFoldDB" id="A0A139ANG3"/>
<feature type="domain" description="JmjC" evidence="2">
    <location>
        <begin position="153"/>
        <end position="323"/>
    </location>
</feature>
<feature type="compositionally biased region" description="Low complexity" evidence="1">
    <location>
        <begin position="450"/>
        <end position="459"/>
    </location>
</feature>
<dbReference type="GO" id="GO:0005737">
    <property type="term" value="C:cytoplasm"/>
    <property type="evidence" value="ECO:0007669"/>
    <property type="project" value="TreeGrafter"/>
</dbReference>
<proteinExistence type="predicted"/>
<dbReference type="InterPro" id="IPR050910">
    <property type="entry name" value="JMJD6_ArgDemeth/LysHydrox"/>
</dbReference>
<gene>
    <name evidence="3" type="ORF">M427DRAFT_153352</name>
</gene>
<dbReference type="EMBL" id="KQ965743">
    <property type="protein sequence ID" value="KXS18174.1"/>
    <property type="molecule type" value="Genomic_DNA"/>
</dbReference>
<dbReference type="Proteomes" id="UP000070544">
    <property type="component" value="Unassembled WGS sequence"/>
</dbReference>
<evidence type="ECO:0000259" key="2">
    <source>
        <dbReference type="PROSITE" id="PS51184"/>
    </source>
</evidence>
<reference evidence="3 4" key="1">
    <citation type="journal article" date="2015" name="Genome Biol. Evol.">
        <title>Phylogenomic analyses indicate that early fungi evolved digesting cell walls of algal ancestors of land plants.</title>
        <authorList>
            <person name="Chang Y."/>
            <person name="Wang S."/>
            <person name="Sekimoto S."/>
            <person name="Aerts A.L."/>
            <person name="Choi C."/>
            <person name="Clum A."/>
            <person name="LaButti K.M."/>
            <person name="Lindquist E.A."/>
            <person name="Yee Ngan C."/>
            <person name="Ohm R.A."/>
            <person name="Salamov A.A."/>
            <person name="Grigoriev I.V."/>
            <person name="Spatafora J.W."/>
            <person name="Berbee M.L."/>
        </authorList>
    </citation>
    <scope>NUCLEOTIDE SEQUENCE [LARGE SCALE GENOMIC DNA]</scope>
    <source>
        <strain evidence="3 4">JEL478</strain>
    </source>
</reference>
<feature type="region of interest" description="Disordered" evidence="1">
    <location>
        <begin position="538"/>
        <end position="573"/>
    </location>
</feature>
<dbReference type="PANTHER" id="PTHR12480:SF35">
    <property type="entry name" value="TRANSCRIPTION FACTOR JUMONJI, JMJC DOMAIN-CONTAINING PROTEIN"/>
    <property type="match status" value="1"/>
</dbReference>
<dbReference type="OrthoDB" id="298344at2759"/>
<evidence type="ECO:0000313" key="4">
    <source>
        <dbReference type="Proteomes" id="UP000070544"/>
    </source>
</evidence>
<feature type="compositionally biased region" description="Polar residues" evidence="1">
    <location>
        <begin position="386"/>
        <end position="406"/>
    </location>
</feature>
<dbReference type="Gene3D" id="2.60.120.650">
    <property type="entry name" value="Cupin"/>
    <property type="match status" value="1"/>
</dbReference>
<organism evidence="3 4">
    <name type="scientific">Gonapodya prolifera (strain JEL478)</name>
    <name type="common">Monoblepharis prolifera</name>
    <dbReference type="NCBI Taxonomy" id="1344416"/>
    <lineage>
        <taxon>Eukaryota</taxon>
        <taxon>Fungi</taxon>
        <taxon>Fungi incertae sedis</taxon>
        <taxon>Chytridiomycota</taxon>
        <taxon>Chytridiomycota incertae sedis</taxon>
        <taxon>Monoblepharidomycetes</taxon>
        <taxon>Monoblepharidales</taxon>
        <taxon>Gonapodyaceae</taxon>
        <taxon>Gonapodya</taxon>
    </lineage>
</organism>
<dbReference type="PANTHER" id="PTHR12480">
    <property type="entry name" value="ARGININE DEMETHYLASE AND LYSYL-HYDROXYLASE JMJD"/>
    <property type="match status" value="1"/>
</dbReference>
<feature type="compositionally biased region" description="Basic and acidic residues" evidence="1">
    <location>
        <begin position="428"/>
        <end position="443"/>
    </location>
</feature>
<dbReference type="PROSITE" id="PS51184">
    <property type="entry name" value="JMJC"/>
    <property type="match status" value="1"/>
</dbReference>
<evidence type="ECO:0000256" key="1">
    <source>
        <dbReference type="SAM" id="MobiDB-lite"/>
    </source>
</evidence>
<name>A0A139ANG3_GONPJ</name>
<dbReference type="InterPro" id="IPR003347">
    <property type="entry name" value="JmjC_dom"/>
</dbReference>
<dbReference type="Pfam" id="PF02373">
    <property type="entry name" value="JmjC"/>
    <property type="match status" value="1"/>
</dbReference>
<dbReference type="SUPFAM" id="SSF51197">
    <property type="entry name" value="Clavaminate synthase-like"/>
    <property type="match status" value="1"/>
</dbReference>
<feature type="compositionally biased region" description="Basic and acidic residues" evidence="1">
    <location>
        <begin position="487"/>
        <end position="511"/>
    </location>
</feature>
<feature type="compositionally biased region" description="Polar residues" evidence="1">
    <location>
        <begin position="415"/>
        <end position="426"/>
    </location>
</feature>
<keyword evidence="4" id="KW-1185">Reference proteome</keyword>
<sequence length="760" mass="85203">MIRTSTRTRVRRVGAIDAWDPHIPDTSLLPRDLPVLLENVPSSLAPNFLPITKLDAREYQDKEALVTEVENILAGGKPVVITNALEGFQLQTGDAPLTMQYLYERHGDSKLEPRDVRTGEDFGTDWTLKRFLDHLNAPEDAEKRLYGKDLDCPVEWRDHVMSKLPPNFRYLGPKDLMSYLPENLRSTNLMLYIGADGSFTPGHWDLCCCLGHNVMLDADEGAYALWTVFPTNRSQEAAKVWTDSGHNLHFDNYYMPFESTKSTAERPVPEVFVFAQRPGDFVLLPSDSAHQVLNVGGKNLKFSWNRTTGDSVEMCVRKILPRYRLNFKMETYKMKTMAMFALLGITEKLRNFQWENMESNSANSTNGYEYRRDNKFQATTSTLIGNAGATDSQKPLQMTAASQDSDPSIEKLRSEQNQTHTYSSESDLSDHDYEPSEDEERRSHATFVTGSKGHAAGAKSKARGRWASKNRVATEAKSAKRSRRHYVGKDQPTECDSDKALEISEDRRDGQSVESPPISSTLSNDIRSDEVAFALTSSTSTLPASTDRATELTERPCGSQLAGNDPKDTAQPSSTDCEYVVSLLNELGKLIHLLAAIIKDEDIQDDNVYHQIGHWPSESRGTLVCDFCRCDIFNRGWSCLQCENPSATPSLESGGPNDFCPESQPVGNIEIAVDPVPFDICLECHGNERSCQHTSKSFVLREQYSVDELWNRIKEAKKAFDDAVTRIAKYTDSFREKLETLSSIFVNNPESGVPFVSGIS</sequence>
<feature type="region of interest" description="Disordered" evidence="1">
    <location>
        <begin position="386"/>
        <end position="525"/>
    </location>
</feature>
<protein>
    <recommendedName>
        <fullName evidence="2">JmjC domain-containing protein</fullName>
    </recommendedName>
</protein>
<dbReference type="SMART" id="SM00558">
    <property type="entry name" value="JmjC"/>
    <property type="match status" value="1"/>
</dbReference>
<feature type="compositionally biased region" description="Polar residues" evidence="1">
    <location>
        <begin position="512"/>
        <end position="525"/>
    </location>
</feature>